<keyword evidence="2" id="KW-0808">Transferase</keyword>
<keyword evidence="2" id="KW-0830">Ubiquinone</keyword>
<keyword evidence="2" id="KW-0489">Methyltransferase</keyword>
<dbReference type="CDD" id="cd02440">
    <property type="entry name" value="AdoMet_MTases"/>
    <property type="match status" value="1"/>
</dbReference>
<dbReference type="STRING" id="596152.DesU5LDRAFT_0108"/>
<sequence length="320" mass="34880">MNDVKIPLEDAGERLLPTWQHVCVVEHLHRYAVAASFATGKRVLDIASGEGYGSNLLANVAERVLGVDRSLAAAVNACHKYGRANVQFVQGDATSIPCPDKTFDLVVSFETIEHLYAQEAMLTEIERVLTKDGLLLISSPDKKYHGDKDGYINDFHVKELYEKEFLDLVGSRFPYVTHMRQQVLTCSALCPAPIDGPLPLFAGTFEGTSLLTRLSRPSFHVVLAGHTPTPAIPGSLFDGTDLAEAYAAHQGQEILNLKAYVEALKAQLAAKDAGLPTDRPEKVSLPSEQEAGLCSVCPGEKIKAGLARLYRTLQGVFRHV</sequence>
<evidence type="ECO:0000259" key="1">
    <source>
        <dbReference type="Pfam" id="PF08241"/>
    </source>
</evidence>
<accession>I2Q7S1</accession>
<gene>
    <name evidence="2" type="ORF">DesU5LDRAFT_0108</name>
</gene>
<dbReference type="InterPro" id="IPR029063">
    <property type="entry name" value="SAM-dependent_MTases_sf"/>
</dbReference>
<dbReference type="InterPro" id="IPR013216">
    <property type="entry name" value="Methyltransf_11"/>
</dbReference>
<organism evidence="2">
    <name type="scientific">Desulfovibrio sp. U5L</name>
    <dbReference type="NCBI Taxonomy" id="596152"/>
    <lineage>
        <taxon>Bacteria</taxon>
        <taxon>Pseudomonadati</taxon>
        <taxon>Thermodesulfobacteriota</taxon>
        <taxon>Desulfovibrionia</taxon>
        <taxon>Desulfovibrionales</taxon>
        <taxon>Desulfovibrionaceae</taxon>
        <taxon>Desulfovibrio</taxon>
    </lineage>
</organism>
<feature type="domain" description="Methyltransferase type 11" evidence="1">
    <location>
        <begin position="44"/>
        <end position="137"/>
    </location>
</feature>
<dbReference type="EMBL" id="JH600067">
    <property type="protein sequence ID" value="EIG55827.1"/>
    <property type="molecule type" value="Genomic_DNA"/>
</dbReference>
<dbReference type="eggNOG" id="COG2226">
    <property type="taxonomic scope" value="Bacteria"/>
</dbReference>
<reference evidence="2" key="1">
    <citation type="submission" date="2011-11" db="EMBL/GenBank/DDBJ databases">
        <title>Improved High-Quality Draft sequence of Desulfovibrio sp. U5L.</title>
        <authorList>
            <consortium name="US DOE Joint Genome Institute"/>
            <person name="Lucas S."/>
            <person name="Han J."/>
            <person name="Lapidus A."/>
            <person name="Cheng J.-F."/>
            <person name="Goodwin L."/>
            <person name="Pitluck S."/>
            <person name="Peters L."/>
            <person name="Ovchinnikova G."/>
            <person name="Held B."/>
            <person name="Detter J.C."/>
            <person name="Han C."/>
            <person name="Tapia R."/>
            <person name="Land M."/>
            <person name="Hauser L."/>
            <person name="Kyrpides N."/>
            <person name="Ivanova N."/>
            <person name="Pagani I."/>
            <person name="Gabster J."/>
            <person name="Walker C."/>
            <person name="Stolyar S."/>
            <person name="Stahl D."/>
            <person name="Arkin A."/>
            <person name="Dehal P."/>
            <person name="Hazen T."/>
            <person name="Woyke T."/>
        </authorList>
    </citation>
    <scope>NUCLEOTIDE SEQUENCE [LARGE SCALE GENOMIC DNA]</scope>
    <source>
        <strain evidence="2">U5L</strain>
    </source>
</reference>
<dbReference type="GO" id="GO:0032259">
    <property type="term" value="P:methylation"/>
    <property type="evidence" value="ECO:0007669"/>
    <property type="project" value="UniProtKB-KW"/>
</dbReference>
<dbReference type="HOGENOM" id="CLU_080680_0_0_7"/>
<evidence type="ECO:0000313" key="2">
    <source>
        <dbReference type="EMBL" id="EIG55827.1"/>
    </source>
</evidence>
<dbReference type="Gene3D" id="3.40.50.150">
    <property type="entry name" value="Vaccinia Virus protein VP39"/>
    <property type="match status" value="1"/>
</dbReference>
<proteinExistence type="predicted"/>
<dbReference type="OrthoDB" id="6493506at2"/>
<dbReference type="AlphaFoldDB" id="I2Q7S1"/>
<dbReference type="PANTHER" id="PTHR43861:SF6">
    <property type="entry name" value="METHYLTRANSFERASE TYPE 11"/>
    <property type="match status" value="1"/>
</dbReference>
<dbReference type="GO" id="GO:0008757">
    <property type="term" value="F:S-adenosylmethionine-dependent methyltransferase activity"/>
    <property type="evidence" value="ECO:0007669"/>
    <property type="project" value="InterPro"/>
</dbReference>
<dbReference type="Pfam" id="PF08241">
    <property type="entry name" value="Methyltransf_11"/>
    <property type="match status" value="1"/>
</dbReference>
<dbReference type="PANTHER" id="PTHR43861">
    <property type="entry name" value="TRANS-ACONITATE 2-METHYLTRANSFERASE-RELATED"/>
    <property type="match status" value="1"/>
</dbReference>
<name>I2Q7S1_9BACT</name>
<protein>
    <submittedName>
        <fullName evidence="2">Methylase involved in ubiquinone/menaquinone biosynthesis</fullName>
    </submittedName>
</protein>
<dbReference type="SUPFAM" id="SSF53335">
    <property type="entry name" value="S-adenosyl-L-methionine-dependent methyltransferases"/>
    <property type="match status" value="1"/>
</dbReference>